<proteinExistence type="predicted"/>
<dbReference type="WBParaSite" id="EVEC_0001370101-mRNA-1">
    <property type="protein sequence ID" value="EVEC_0001370101-mRNA-1"/>
    <property type="gene ID" value="EVEC_0001370101"/>
</dbReference>
<dbReference type="Proteomes" id="UP000274131">
    <property type="component" value="Unassembled WGS sequence"/>
</dbReference>
<evidence type="ECO:0000313" key="4">
    <source>
        <dbReference type="WBParaSite" id="EVEC_0001370101-mRNA-1"/>
    </source>
</evidence>
<protein>
    <submittedName>
        <fullName evidence="4">Mediator complex subunit 4</fullName>
    </submittedName>
</protein>
<keyword evidence="3" id="KW-1185">Reference proteome</keyword>
<evidence type="ECO:0000256" key="1">
    <source>
        <dbReference type="SAM" id="MobiDB-lite"/>
    </source>
</evidence>
<dbReference type="AlphaFoldDB" id="A0A0N4VRM9"/>
<evidence type="ECO:0000313" key="2">
    <source>
        <dbReference type="EMBL" id="VDD98074.1"/>
    </source>
</evidence>
<gene>
    <name evidence="2" type="ORF">EVEC_LOCUS12825</name>
</gene>
<reference evidence="2 3" key="2">
    <citation type="submission" date="2018-10" db="EMBL/GenBank/DDBJ databases">
        <authorList>
            <consortium name="Pathogen Informatics"/>
        </authorList>
    </citation>
    <scope>NUCLEOTIDE SEQUENCE [LARGE SCALE GENOMIC DNA]</scope>
</reference>
<evidence type="ECO:0000313" key="3">
    <source>
        <dbReference type="Proteomes" id="UP000274131"/>
    </source>
</evidence>
<accession>A0A0N4VRM9</accession>
<sequence>MPDWATLPRSQQQETAAQLVIEVNEFEAQISNVLSQLIKANTNWQDITAGLSGAQKDEEQTIYHEMSQKPENLVDIVAAKAQLAVKEADERQPTPILRQFPHSSLQNPDLPPSKLPEFSSNLKE</sequence>
<name>A0A0N4VRM9_ENTVE</name>
<dbReference type="EMBL" id="UXUI01017497">
    <property type="protein sequence ID" value="VDD98074.1"/>
    <property type="molecule type" value="Genomic_DNA"/>
</dbReference>
<organism evidence="4">
    <name type="scientific">Enterobius vermicularis</name>
    <name type="common">Human pinworm</name>
    <dbReference type="NCBI Taxonomy" id="51028"/>
    <lineage>
        <taxon>Eukaryota</taxon>
        <taxon>Metazoa</taxon>
        <taxon>Ecdysozoa</taxon>
        <taxon>Nematoda</taxon>
        <taxon>Chromadorea</taxon>
        <taxon>Rhabditida</taxon>
        <taxon>Spirurina</taxon>
        <taxon>Oxyuridomorpha</taxon>
        <taxon>Oxyuroidea</taxon>
        <taxon>Oxyuridae</taxon>
        <taxon>Enterobius</taxon>
    </lineage>
</organism>
<feature type="region of interest" description="Disordered" evidence="1">
    <location>
        <begin position="86"/>
        <end position="124"/>
    </location>
</feature>
<reference evidence="4" key="1">
    <citation type="submission" date="2017-02" db="UniProtKB">
        <authorList>
            <consortium name="WormBaseParasite"/>
        </authorList>
    </citation>
    <scope>IDENTIFICATION</scope>
</reference>